<feature type="domain" description="DNA helicase Pif1-like DEAD-box helicase" evidence="2">
    <location>
        <begin position="930"/>
        <end position="1034"/>
    </location>
</feature>
<comment type="similarity">
    <text evidence="1">Belongs to the helicase family.</text>
</comment>
<dbReference type="InterPro" id="IPR025476">
    <property type="entry name" value="Helitron_helicase-like"/>
</dbReference>
<sequence length="1302" mass="150979">MLHNFHTYTFDQYQSSNLSIPEIVIPSNASASDTLISDTSVVSSPILQWRPTTRLRKLYTRFTNSILYQHSCIPCAYCGKLMYPAKTQWKPYDSNTNYPIEEYCSNAQFILKKTKNCVQIPVCSKCKSNKRTIYCPILHPIPQQILSIPLMQRRFLSPVFLHCSLGRNSGDNPFSEYRILTGDMKFSKNMRALQLYSGSMGAFMTVNNPQCSENTWCTRELQLAAEWLKLHNCYIRPYAKLLVTSNNILTYPSRPFPFAEHSNISSDIPPVYENSVVLPNLDFSIEIHNEDFHYTRLIAGFVQTSNSTKLPLSFSNPELEPLLFPDIFPDGHGHYNEIKIHNKNSITYGKYIKHRLLYVDSRFRLHPYWPLWSYLQLEKLRNHQNMQRIWCKKQTDTIYKPLNTAELITRSIYTGNRIIDESKTVTLPTFIRTGDSYFHEKLLHINAMIEHYSLPSLFLTLSMAEGKWTHLKEILKSTDNRDTLPTNRPLHTTLYFVNLKQNLKKYVWKQPEISKWGELLHFFERIEFQNRGAAHIHTCLWVSKSIDNMIDEHIIRSDLPDKQNEPELCEKVIKHQIHTCSPQRCGGPAPPGQQCKRGFPRPYSPVTYYKSEQLRYIYHCITPEDQWVVPYHPETLLIWNAHMNAQYVTSRGLEKYLTKYVVKPEPTHIFNVTDNDKYQKHVIARRLGSMECMFLLLGERICDSSIAVKYLTTEMPDMRSRAIRPIFLIDDNENNPYWNDNIDKYFARPLDLCFQQITYLNYFRNYSISTKSNNSANSEIYKDQLNNFVIRRSSPIVVRFRYLKIDDREAYFYQQLLCTLPCQSEKELLGKFQSYRTHYLHLNPDIELAIEASSSNLKAQTQLQFHSFIAHLLNEFKITISPNITKILNAQIESLIHLPPMLPKTVMLDLPEDQYQTEAGYQTLAFYDKDFNNQLAEIETLIIDEVSMVSASLFTFISNLFASIHNSTQAFEGINVIVVGDLAQLPPVRGEYVFHSSIWHLFYPFFLNQPHRHQANTHFYQMLEEIRFGNISEKTWNSLLQKANSYKPQHSLSSLITTTHIISYKQTADQLNRTINNVLPVENDKFMICEALDYINSVQQPTEITQSDFKLKTNLPPLLHIQQGARVMFLNNSLIEKGICNGTIGIITDFDKETLTVQVAFCIKIGIIHCWISRYTSYFYAAGQPASRTQFPLQNAFALTVHKTQGLTLPNVTLILDSHMFSAGQAYVSISRCPTWDNLNIASLYKDAFITDPSVIEEYSRLHMLANQCLPHTTDIYANTIIILVILHPVDIVGRVQHDCSS</sequence>
<organism evidence="4 5">
    <name type="scientific">Acaulospora morrowiae</name>
    <dbReference type="NCBI Taxonomy" id="94023"/>
    <lineage>
        <taxon>Eukaryota</taxon>
        <taxon>Fungi</taxon>
        <taxon>Fungi incertae sedis</taxon>
        <taxon>Mucoromycota</taxon>
        <taxon>Glomeromycotina</taxon>
        <taxon>Glomeromycetes</taxon>
        <taxon>Diversisporales</taxon>
        <taxon>Acaulosporaceae</taxon>
        <taxon>Acaulospora</taxon>
    </lineage>
</organism>
<keyword evidence="1" id="KW-0067">ATP-binding</keyword>
<dbReference type="GO" id="GO:0005524">
    <property type="term" value="F:ATP binding"/>
    <property type="evidence" value="ECO:0007669"/>
    <property type="project" value="UniProtKB-KW"/>
</dbReference>
<evidence type="ECO:0000259" key="3">
    <source>
        <dbReference type="Pfam" id="PF14214"/>
    </source>
</evidence>
<dbReference type="EMBL" id="CAJVPV010001234">
    <property type="protein sequence ID" value="CAG8490878.1"/>
    <property type="molecule type" value="Genomic_DNA"/>
</dbReference>
<dbReference type="CDD" id="cd18809">
    <property type="entry name" value="SF1_C_RecD"/>
    <property type="match status" value="1"/>
</dbReference>
<dbReference type="GO" id="GO:0043139">
    <property type="term" value="F:5'-3' DNA helicase activity"/>
    <property type="evidence" value="ECO:0007669"/>
    <property type="project" value="UniProtKB-EC"/>
</dbReference>
<name>A0A9N8WN15_9GLOM</name>
<dbReference type="GO" id="GO:0006281">
    <property type="term" value="P:DNA repair"/>
    <property type="evidence" value="ECO:0007669"/>
    <property type="project" value="UniProtKB-KW"/>
</dbReference>
<dbReference type="PANTHER" id="PTHR47642:SF6">
    <property type="entry name" value="ATP-DEPENDENT DNA HELICASE"/>
    <property type="match status" value="1"/>
</dbReference>
<reference evidence="4" key="1">
    <citation type="submission" date="2021-06" db="EMBL/GenBank/DDBJ databases">
        <authorList>
            <person name="Kallberg Y."/>
            <person name="Tangrot J."/>
            <person name="Rosling A."/>
        </authorList>
    </citation>
    <scope>NUCLEOTIDE SEQUENCE</scope>
    <source>
        <strain evidence="4">CL551</strain>
    </source>
</reference>
<dbReference type="Gene3D" id="2.30.30.940">
    <property type="match status" value="1"/>
</dbReference>
<keyword evidence="1" id="KW-0547">Nucleotide-binding</keyword>
<dbReference type="GO" id="GO:0016787">
    <property type="term" value="F:hydrolase activity"/>
    <property type="evidence" value="ECO:0007669"/>
    <property type="project" value="UniProtKB-KW"/>
</dbReference>
<dbReference type="Pfam" id="PF05970">
    <property type="entry name" value="PIF1"/>
    <property type="match status" value="1"/>
</dbReference>
<keyword evidence="1" id="KW-0347">Helicase</keyword>
<dbReference type="Gene3D" id="3.40.50.300">
    <property type="entry name" value="P-loop containing nucleotide triphosphate hydrolases"/>
    <property type="match status" value="1"/>
</dbReference>
<keyword evidence="1" id="KW-0233">DNA recombination</keyword>
<protein>
    <recommendedName>
        <fullName evidence="1">ATP-dependent DNA helicase</fullName>
        <ecNumber evidence="1">5.6.2.3</ecNumber>
    </recommendedName>
</protein>
<evidence type="ECO:0000313" key="5">
    <source>
        <dbReference type="Proteomes" id="UP000789342"/>
    </source>
</evidence>
<evidence type="ECO:0000256" key="1">
    <source>
        <dbReference type="RuleBase" id="RU363044"/>
    </source>
</evidence>
<comment type="caution">
    <text evidence="4">The sequence shown here is derived from an EMBL/GenBank/DDBJ whole genome shotgun (WGS) entry which is preliminary data.</text>
</comment>
<dbReference type="PANTHER" id="PTHR47642">
    <property type="entry name" value="ATP-DEPENDENT DNA HELICASE"/>
    <property type="match status" value="1"/>
</dbReference>
<keyword evidence="1" id="KW-0378">Hydrolase</keyword>
<dbReference type="SUPFAM" id="SSF52540">
    <property type="entry name" value="P-loop containing nucleoside triphosphate hydrolases"/>
    <property type="match status" value="1"/>
</dbReference>
<dbReference type="OrthoDB" id="2399114at2759"/>
<evidence type="ECO:0000259" key="2">
    <source>
        <dbReference type="Pfam" id="PF05970"/>
    </source>
</evidence>
<evidence type="ECO:0000313" key="4">
    <source>
        <dbReference type="EMBL" id="CAG8490878.1"/>
    </source>
</evidence>
<dbReference type="InterPro" id="IPR051055">
    <property type="entry name" value="PIF1_helicase"/>
</dbReference>
<gene>
    <name evidence="4" type="ORF">AMORRO_LOCUS2772</name>
</gene>
<dbReference type="GO" id="GO:0006310">
    <property type="term" value="P:DNA recombination"/>
    <property type="evidence" value="ECO:0007669"/>
    <property type="project" value="UniProtKB-KW"/>
</dbReference>
<dbReference type="Pfam" id="PF14214">
    <property type="entry name" value="Helitron_like_N"/>
    <property type="match status" value="1"/>
</dbReference>
<proteinExistence type="inferred from homology"/>
<dbReference type="InterPro" id="IPR027417">
    <property type="entry name" value="P-loop_NTPase"/>
</dbReference>
<comment type="catalytic activity">
    <reaction evidence="1">
        <text>ATP + H2O = ADP + phosphate + H(+)</text>
        <dbReference type="Rhea" id="RHEA:13065"/>
        <dbReference type="ChEBI" id="CHEBI:15377"/>
        <dbReference type="ChEBI" id="CHEBI:15378"/>
        <dbReference type="ChEBI" id="CHEBI:30616"/>
        <dbReference type="ChEBI" id="CHEBI:43474"/>
        <dbReference type="ChEBI" id="CHEBI:456216"/>
        <dbReference type="EC" id="5.6.2.3"/>
    </reaction>
</comment>
<feature type="domain" description="Helitron helicase-like" evidence="3">
    <location>
        <begin position="351"/>
        <end position="538"/>
    </location>
</feature>
<dbReference type="GO" id="GO:0000723">
    <property type="term" value="P:telomere maintenance"/>
    <property type="evidence" value="ECO:0007669"/>
    <property type="project" value="InterPro"/>
</dbReference>
<keyword evidence="5" id="KW-1185">Reference proteome</keyword>
<keyword evidence="1" id="KW-0234">DNA repair</keyword>
<dbReference type="EC" id="5.6.2.3" evidence="1"/>
<comment type="cofactor">
    <cofactor evidence="1">
        <name>Mg(2+)</name>
        <dbReference type="ChEBI" id="CHEBI:18420"/>
    </cofactor>
</comment>
<dbReference type="Proteomes" id="UP000789342">
    <property type="component" value="Unassembled WGS sequence"/>
</dbReference>
<keyword evidence="1" id="KW-0227">DNA damage</keyword>
<dbReference type="InterPro" id="IPR010285">
    <property type="entry name" value="DNA_helicase_pif1-like_DEAD"/>
</dbReference>
<accession>A0A9N8WN15</accession>